<feature type="region of interest" description="Disordered" evidence="1">
    <location>
        <begin position="1"/>
        <end position="61"/>
    </location>
</feature>
<dbReference type="EMBL" id="CADCUM010000064">
    <property type="protein sequence ID" value="CAA9378292.1"/>
    <property type="molecule type" value="Genomic_DNA"/>
</dbReference>
<evidence type="ECO:0000256" key="1">
    <source>
        <dbReference type="SAM" id="MobiDB-lite"/>
    </source>
</evidence>
<feature type="compositionally biased region" description="Basic residues" evidence="1">
    <location>
        <begin position="440"/>
        <end position="453"/>
    </location>
</feature>
<feature type="non-terminal residue" evidence="2">
    <location>
        <position position="1"/>
    </location>
</feature>
<feature type="compositionally biased region" description="Low complexity" evidence="1">
    <location>
        <begin position="417"/>
        <end position="435"/>
    </location>
</feature>
<feature type="compositionally biased region" description="Basic residues" evidence="1">
    <location>
        <begin position="305"/>
        <end position="327"/>
    </location>
</feature>
<feature type="compositionally biased region" description="Low complexity" evidence="1">
    <location>
        <begin position="328"/>
        <end position="337"/>
    </location>
</feature>
<dbReference type="AlphaFoldDB" id="A0A6J4N924"/>
<feature type="compositionally biased region" description="Basic and acidic residues" evidence="1">
    <location>
        <begin position="358"/>
        <end position="374"/>
    </location>
</feature>
<feature type="compositionally biased region" description="Basic residues" evidence="1">
    <location>
        <begin position="25"/>
        <end position="52"/>
    </location>
</feature>
<feature type="non-terminal residue" evidence="2">
    <location>
        <position position="453"/>
    </location>
</feature>
<feature type="region of interest" description="Disordered" evidence="1">
    <location>
        <begin position="76"/>
        <end position="96"/>
    </location>
</feature>
<feature type="region of interest" description="Disordered" evidence="1">
    <location>
        <begin position="220"/>
        <end position="268"/>
    </location>
</feature>
<protein>
    <submittedName>
        <fullName evidence="2">Uncharacterized protein</fullName>
    </submittedName>
</protein>
<feature type="compositionally biased region" description="Basic residues" evidence="1">
    <location>
        <begin position="401"/>
        <end position="415"/>
    </location>
</feature>
<reference evidence="2" key="1">
    <citation type="submission" date="2020-02" db="EMBL/GenBank/DDBJ databases">
        <authorList>
            <person name="Meier V. D."/>
        </authorList>
    </citation>
    <scope>NUCLEOTIDE SEQUENCE</scope>
    <source>
        <strain evidence="2">AVDCRST_MAG32</strain>
    </source>
</reference>
<organism evidence="2">
    <name type="scientific">uncultured Nocardioides sp</name>
    <dbReference type="NCBI Taxonomy" id="198441"/>
    <lineage>
        <taxon>Bacteria</taxon>
        <taxon>Bacillati</taxon>
        <taxon>Actinomycetota</taxon>
        <taxon>Actinomycetes</taxon>
        <taxon>Propionibacteriales</taxon>
        <taxon>Nocardioidaceae</taxon>
        <taxon>Nocardioides</taxon>
        <taxon>environmental samples</taxon>
    </lineage>
</organism>
<sequence>GPDRPRPRPRRRQGPADPSGAGDRGRRRRARRLVHRARSRVAHPAVRRRHQRPAGAGVAGPADLLPRVRCRAPGPGDGVLPLRRRRGRLRPGHPDQPVLRHVLRAAVGRARAAVAAVRAVLPRGEPGADHQRPALPGLRDARRRGSVRLPRPARLLAGRPRTALLRVAGAGLPALHRAGARAAVVRGVPRGHARRLGAVRQHVPRPRRPLRGLLHARREALGLGAPGRSPRDGRGTTCSGRAPRDPLAPGEPRLHHPPARSRRCRGDPVRQHRVRLLPGVHGVAAAGAVDEHLARLARHGRAAGLLARRRPAARRGQRGDRVRRRHPASPAARPVRPLGGADHRGLHGGPLPHVPRRVRPDDAHPAERPPEPRGRLPRHRRLEGRLLALRPPHVPGDHQGPRRGGRPPAGRRRSPRPSDQAAARPAPAHRPAADAGGHGLLHRRRPLPAVRRL</sequence>
<evidence type="ECO:0000313" key="2">
    <source>
        <dbReference type="EMBL" id="CAA9378292.1"/>
    </source>
</evidence>
<name>A0A6J4N924_9ACTN</name>
<gene>
    <name evidence="2" type="ORF">AVDCRST_MAG32-1570</name>
</gene>
<accession>A0A6J4N924</accession>
<proteinExistence type="predicted"/>
<feature type="region of interest" description="Disordered" evidence="1">
    <location>
        <begin position="124"/>
        <end position="146"/>
    </location>
</feature>
<feature type="region of interest" description="Disordered" evidence="1">
    <location>
        <begin position="305"/>
        <end position="453"/>
    </location>
</feature>
<feature type="compositionally biased region" description="Basic residues" evidence="1">
    <location>
        <begin position="82"/>
        <end position="91"/>
    </location>
</feature>